<feature type="non-terminal residue" evidence="1">
    <location>
        <position position="1"/>
    </location>
</feature>
<proteinExistence type="predicted"/>
<organism evidence="1 2">
    <name type="scientific">Linum tenue</name>
    <dbReference type="NCBI Taxonomy" id="586396"/>
    <lineage>
        <taxon>Eukaryota</taxon>
        <taxon>Viridiplantae</taxon>
        <taxon>Streptophyta</taxon>
        <taxon>Embryophyta</taxon>
        <taxon>Tracheophyta</taxon>
        <taxon>Spermatophyta</taxon>
        <taxon>Magnoliopsida</taxon>
        <taxon>eudicotyledons</taxon>
        <taxon>Gunneridae</taxon>
        <taxon>Pentapetalae</taxon>
        <taxon>rosids</taxon>
        <taxon>fabids</taxon>
        <taxon>Malpighiales</taxon>
        <taxon>Linaceae</taxon>
        <taxon>Linum</taxon>
    </lineage>
</organism>
<gene>
    <name evidence="1" type="ORF">LITE_LOCUS21084</name>
</gene>
<dbReference type="AlphaFoldDB" id="A0AAV0KZD1"/>
<comment type="caution">
    <text evidence="1">The sequence shown here is derived from an EMBL/GenBank/DDBJ whole genome shotgun (WGS) entry which is preliminary data.</text>
</comment>
<reference evidence="1" key="1">
    <citation type="submission" date="2022-08" db="EMBL/GenBank/DDBJ databases">
        <authorList>
            <person name="Gutierrez-Valencia J."/>
        </authorList>
    </citation>
    <scope>NUCLEOTIDE SEQUENCE</scope>
</reference>
<sequence length="50" mass="5571">GYNIGRQVVQKPFYREERSVFLFRGRCLLVLGEDGAVLFGGGDADHLDSL</sequence>
<evidence type="ECO:0000313" key="2">
    <source>
        <dbReference type="Proteomes" id="UP001154282"/>
    </source>
</evidence>
<evidence type="ECO:0000313" key="1">
    <source>
        <dbReference type="EMBL" id="CAI0427150.1"/>
    </source>
</evidence>
<name>A0AAV0KZD1_9ROSI</name>
<protein>
    <submittedName>
        <fullName evidence="1">Uncharacterized protein</fullName>
    </submittedName>
</protein>
<dbReference type="EMBL" id="CAMGYJ010000005">
    <property type="protein sequence ID" value="CAI0427150.1"/>
    <property type="molecule type" value="Genomic_DNA"/>
</dbReference>
<dbReference type="Proteomes" id="UP001154282">
    <property type="component" value="Unassembled WGS sequence"/>
</dbReference>
<accession>A0AAV0KZD1</accession>
<keyword evidence="2" id="KW-1185">Reference proteome</keyword>